<dbReference type="InterPro" id="IPR013758">
    <property type="entry name" value="Topo_IIA_A/C_ab"/>
</dbReference>
<keyword evidence="6 8" id="KW-0238">DNA-binding</keyword>
<evidence type="ECO:0000259" key="10">
    <source>
        <dbReference type="PROSITE" id="PS52040"/>
    </source>
</evidence>
<comment type="subunit">
    <text evidence="8">Heterotetramer, composed of two GyrA and two GyrB chains. In the heterotetramer, GyrA contains the active site tyrosine that forms a transient covalent intermediate with DNA, while GyrB binds cofactors and catalyzes ATP hydrolysis.</text>
</comment>
<comment type="catalytic activity">
    <reaction evidence="1 8 9">
        <text>ATP-dependent breakage, passage and rejoining of double-stranded DNA.</text>
        <dbReference type="EC" id="5.6.2.2"/>
    </reaction>
</comment>
<dbReference type="CDD" id="cd00187">
    <property type="entry name" value="TOP4c"/>
    <property type="match status" value="1"/>
</dbReference>
<dbReference type="Proteomes" id="UP000431269">
    <property type="component" value="Chromosome"/>
</dbReference>
<dbReference type="Gene3D" id="3.30.1360.40">
    <property type="match status" value="1"/>
</dbReference>
<dbReference type="GO" id="GO:0009330">
    <property type="term" value="C:DNA topoisomerase type II (double strand cut, ATP-hydrolyzing) complex"/>
    <property type="evidence" value="ECO:0007669"/>
    <property type="project" value="TreeGrafter"/>
</dbReference>
<keyword evidence="7 8" id="KW-0413">Isomerase</keyword>
<dbReference type="InterPro" id="IPR005743">
    <property type="entry name" value="GyrA"/>
</dbReference>
<dbReference type="SUPFAM" id="SSF56719">
    <property type="entry name" value="Type II DNA topoisomerase"/>
    <property type="match status" value="1"/>
</dbReference>
<reference evidence="12" key="1">
    <citation type="submission" date="2019-12" db="EMBL/GenBank/DDBJ databases">
        <title>Complete genome of Terracaulis silvestris 0127_4.</title>
        <authorList>
            <person name="Vieira S."/>
            <person name="Riedel T."/>
            <person name="Sproer C."/>
            <person name="Pascual J."/>
            <person name="Boedeker C."/>
            <person name="Overmann J."/>
        </authorList>
    </citation>
    <scope>NUCLEOTIDE SEQUENCE [LARGE SCALE GENOMIC DNA]</scope>
    <source>
        <strain evidence="12">0127_4</strain>
    </source>
</reference>
<evidence type="ECO:0000256" key="9">
    <source>
        <dbReference type="PROSITE-ProRule" id="PRU01384"/>
    </source>
</evidence>
<dbReference type="PANTHER" id="PTHR43493:SF5">
    <property type="entry name" value="DNA GYRASE SUBUNIT A, CHLOROPLASTIC_MITOCHONDRIAL"/>
    <property type="match status" value="1"/>
</dbReference>
<keyword evidence="8" id="KW-0963">Cytoplasm</keyword>
<keyword evidence="3 8" id="KW-0547">Nucleotide-binding</keyword>
<feature type="active site" description="O-(5'-phospho-DNA)-tyrosine intermediate" evidence="8 9">
    <location>
        <position position="157"/>
    </location>
</feature>
<dbReference type="GO" id="GO:0006261">
    <property type="term" value="P:DNA-templated DNA replication"/>
    <property type="evidence" value="ECO:0007669"/>
    <property type="project" value="UniProtKB-UniRule"/>
</dbReference>
<gene>
    <name evidence="8 11" type="primary">gyrA</name>
    <name evidence="11" type="ORF">DSM104635_02186</name>
</gene>
<dbReference type="Pfam" id="PF03989">
    <property type="entry name" value="DNA_gyraseA_C"/>
    <property type="match status" value="6"/>
</dbReference>
<dbReference type="InterPro" id="IPR050220">
    <property type="entry name" value="Type_II_DNA_Topoisomerases"/>
</dbReference>
<sequence length="940" mass="102889">MESKASFSRCFHQLLNSRFRTGDLVSDTSDPAENGGPTLPKGIALISVEDELKRSYLDYAMSVIVSRALPDVRDGLKPVHRRILFGMDEAGNTHDKSYRKSANTVGEVMGRYHPHGDQAIYLSLVRMAQDFAMSLPLIDGQGNFGSIDGDMPAAMRYTESRLAKTARALLDDIDEDTVDFVANYDGSRQEPSALPAKYPNLLVNGAGGIAVGMATNIPPHNLSEVIDAAVAMVDNPAITDLELLDIVPGPDFPTGGEILGRAGARMGLLTGRGSVTIRSKHHTETIRGREALVFTEIPYQVNKAEMVEKIGEQVREKRIEGIAEVRDESNRLGIRLVVELKRDAVADVVLNQLYRFSQLQTSFGVNMLALNNGKPEQMGLRQMLIHFLSFREQVITRRTKFRLAKARKRGHETVGLAVAVANIDDVIKLIRESPDPGTARERLVARAWPAGDMMPLIALIADPRTIVEDGNAIRLSDEQARAILALQLSRLTGLGRDDIAKAANEIAEEIKELLEILGSRERILTIIRDELTGVKEAFGFVRRTQFSESEGDIDDEALIPREDMVVTVTHGGYVKRTPLAAYRTQRRGGRGRSGMTMKDEDFVTRIFVASTHAPILFFSSSGMVYKMKTWRLPAGDPRTKGRALVNLFPLGAGETITSVMALPEDERDWDKLDVMFATRSGGVRRNKLSDFVQVNRNGKIAMKPDEGDGIVSVQVCSEADDILLTTQNAQCIRFPATDVRVFSGRTSTGNRGINLAEGDSVIGMGVLRHIEVTPAEARAYFKWDAQSRDAGDADVEADAEAGEDTGEVADVPFERLAWLKTQEEFILTMTSGGLGKRASSYEYRITGRGGKGLRAHKLTGEARLIASFPVKTDEELLLVTDKGQLIRTAIDQIRIAGRATQGVILINVSEDEHVVAAERLEALGGEAGEAVEGASEEGGE</sequence>
<dbReference type="GO" id="GO:0034335">
    <property type="term" value="F:DNA negative supercoiling activity"/>
    <property type="evidence" value="ECO:0007669"/>
    <property type="project" value="UniProtKB-ARBA"/>
</dbReference>
<evidence type="ECO:0000256" key="3">
    <source>
        <dbReference type="ARBA" id="ARBA00022741"/>
    </source>
</evidence>
<organism evidence="11 12">
    <name type="scientific">Terricaulis silvestris</name>
    <dbReference type="NCBI Taxonomy" id="2686094"/>
    <lineage>
        <taxon>Bacteria</taxon>
        <taxon>Pseudomonadati</taxon>
        <taxon>Pseudomonadota</taxon>
        <taxon>Alphaproteobacteria</taxon>
        <taxon>Caulobacterales</taxon>
        <taxon>Caulobacteraceae</taxon>
        <taxon>Terricaulis</taxon>
    </lineage>
</organism>
<comment type="subcellular location">
    <subcellularLocation>
        <location evidence="8">Cytoplasm</location>
    </subcellularLocation>
</comment>
<dbReference type="Pfam" id="PF00521">
    <property type="entry name" value="DNA_topoisoIV"/>
    <property type="match status" value="1"/>
</dbReference>
<feature type="short sequence motif" description="GyrA-box" evidence="8">
    <location>
        <begin position="585"/>
        <end position="591"/>
    </location>
</feature>
<evidence type="ECO:0000313" key="11">
    <source>
        <dbReference type="EMBL" id="QGZ95337.1"/>
    </source>
</evidence>
<dbReference type="SUPFAM" id="SSF101904">
    <property type="entry name" value="GyrA/ParC C-terminal domain-like"/>
    <property type="match status" value="1"/>
</dbReference>
<protein>
    <recommendedName>
        <fullName evidence="8">DNA gyrase subunit A</fullName>
        <ecNumber evidence="8">5.6.2.2</ecNumber>
    </recommendedName>
</protein>
<evidence type="ECO:0000313" key="12">
    <source>
        <dbReference type="Proteomes" id="UP000431269"/>
    </source>
</evidence>
<evidence type="ECO:0000256" key="2">
    <source>
        <dbReference type="ARBA" id="ARBA00008263"/>
    </source>
</evidence>
<comment type="miscellaneous">
    <text evidence="8">Few gyrases are as efficient as E.coli at forming negative supercoils. Not all organisms have 2 type II topoisomerases; in organisms with a single type II topoisomerase this enzyme also has to decatenate newly replicated chromosomes.</text>
</comment>
<dbReference type="PROSITE" id="PS52040">
    <property type="entry name" value="TOPO_IIA"/>
    <property type="match status" value="1"/>
</dbReference>
<comment type="similarity">
    <text evidence="2 8">Belongs to the type II topoisomerase GyrA/ParC subunit family.</text>
</comment>
<dbReference type="SMART" id="SM00434">
    <property type="entry name" value="TOP4c"/>
    <property type="match status" value="1"/>
</dbReference>
<dbReference type="EC" id="5.6.2.2" evidence="8"/>
<dbReference type="NCBIfam" id="NF004044">
    <property type="entry name" value="PRK05561.1"/>
    <property type="match status" value="1"/>
</dbReference>
<name>A0A6I6MRC6_9CAUL</name>
<proteinExistence type="inferred from homology"/>
<dbReference type="AlphaFoldDB" id="A0A6I6MRC6"/>
<dbReference type="GO" id="GO:0005737">
    <property type="term" value="C:cytoplasm"/>
    <property type="evidence" value="ECO:0007669"/>
    <property type="project" value="UniProtKB-SubCell"/>
</dbReference>
<dbReference type="Gene3D" id="3.90.199.10">
    <property type="entry name" value="Topoisomerase II, domain 5"/>
    <property type="match status" value="1"/>
</dbReference>
<keyword evidence="12" id="KW-1185">Reference proteome</keyword>
<dbReference type="InterPro" id="IPR002205">
    <property type="entry name" value="Topo_IIA_dom_A"/>
</dbReference>
<dbReference type="FunFam" id="3.30.1360.40:FF:000002">
    <property type="entry name" value="DNA gyrase subunit A"/>
    <property type="match status" value="1"/>
</dbReference>
<dbReference type="NCBIfam" id="TIGR01063">
    <property type="entry name" value="gyrA"/>
    <property type="match status" value="1"/>
</dbReference>
<dbReference type="Gene3D" id="2.120.10.90">
    <property type="entry name" value="DNA gyrase/topoisomerase IV, subunit A, C-terminal"/>
    <property type="match status" value="1"/>
</dbReference>
<dbReference type="Gene3D" id="1.10.268.10">
    <property type="entry name" value="Topoisomerase, domain 3"/>
    <property type="match status" value="1"/>
</dbReference>
<evidence type="ECO:0000256" key="4">
    <source>
        <dbReference type="ARBA" id="ARBA00022840"/>
    </source>
</evidence>
<dbReference type="InterPro" id="IPR035516">
    <property type="entry name" value="Gyrase/topoIV_suA_C"/>
</dbReference>
<dbReference type="FunFam" id="1.10.268.10:FF:000001">
    <property type="entry name" value="DNA gyrase subunit A"/>
    <property type="match status" value="1"/>
</dbReference>
<dbReference type="NCBIfam" id="NF004043">
    <property type="entry name" value="PRK05560.1"/>
    <property type="match status" value="1"/>
</dbReference>
<dbReference type="GO" id="GO:0003677">
    <property type="term" value="F:DNA binding"/>
    <property type="evidence" value="ECO:0007669"/>
    <property type="project" value="UniProtKB-UniRule"/>
</dbReference>
<dbReference type="InterPro" id="IPR013760">
    <property type="entry name" value="Topo_IIA-like_dom_sf"/>
</dbReference>
<dbReference type="GO" id="GO:0005524">
    <property type="term" value="F:ATP binding"/>
    <property type="evidence" value="ECO:0007669"/>
    <property type="project" value="UniProtKB-UniRule"/>
</dbReference>
<dbReference type="KEGG" id="tsv:DSM104635_02186"/>
<keyword evidence="5 8" id="KW-0799">Topoisomerase</keyword>
<dbReference type="GO" id="GO:0005694">
    <property type="term" value="C:chromosome"/>
    <property type="evidence" value="ECO:0007669"/>
    <property type="project" value="InterPro"/>
</dbReference>
<evidence type="ECO:0000256" key="1">
    <source>
        <dbReference type="ARBA" id="ARBA00000185"/>
    </source>
</evidence>
<comment type="function">
    <text evidence="8">A type II topoisomerase that negatively supercoils closed circular double-stranded (ds) DNA in an ATP-dependent manner to modulate DNA topology and maintain chromosomes in an underwound state. Negative supercoiling favors strand separation, and DNA replication, transcription, recombination and repair, all of which involve strand separation. Also able to catalyze the interconversion of other topological isomers of dsDNA rings, including catenanes and knotted rings. Type II topoisomerases break and join 2 DNA strands simultaneously in an ATP-dependent manner.</text>
</comment>
<dbReference type="InterPro" id="IPR013757">
    <property type="entry name" value="Topo_IIA_A_a_sf"/>
</dbReference>
<feature type="domain" description="Topo IIA-type catalytic" evidence="10">
    <location>
        <begin position="69"/>
        <end position="558"/>
    </location>
</feature>
<accession>A0A6I6MRC6</accession>
<evidence type="ECO:0000256" key="7">
    <source>
        <dbReference type="ARBA" id="ARBA00023235"/>
    </source>
</evidence>
<dbReference type="HAMAP" id="MF_01897">
    <property type="entry name" value="GyrA"/>
    <property type="match status" value="1"/>
</dbReference>
<dbReference type="GO" id="GO:0006265">
    <property type="term" value="P:DNA topological change"/>
    <property type="evidence" value="ECO:0007669"/>
    <property type="project" value="UniProtKB-UniRule"/>
</dbReference>
<dbReference type="InterPro" id="IPR006691">
    <property type="entry name" value="GyrA/parC_rep"/>
</dbReference>
<keyword evidence="4 8" id="KW-0067">ATP-binding</keyword>
<dbReference type="PANTHER" id="PTHR43493">
    <property type="entry name" value="DNA GYRASE/TOPOISOMERASE SUBUNIT A"/>
    <property type="match status" value="1"/>
</dbReference>
<evidence type="ECO:0000256" key="8">
    <source>
        <dbReference type="HAMAP-Rule" id="MF_01897"/>
    </source>
</evidence>
<dbReference type="EMBL" id="CP047045">
    <property type="protein sequence ID" value="QGZ95337.1"/>
    <property type="molecule type" value="Genomic_DNA"/>
</dbReference>
<evidence type="ECO:0000256" key="6">
    <source>
        <dbReference type="ARBA" id="ARBA00023125"/>
    </source>
</evidence>
<evidence type="ECO:0000256" key="5">
    <source>
        <dbReference type="ARBA" id="ARBA00023029"/>
    </source>
</evidence>